<evidence type="ECO:0000313" key="14">
    <source>
        <dbReference type="EMBL" id="KAK2960624.1"/>
    </source>
</evidence>
<dbReference type="PANTHER" id="PTHR15627:SF8">
    <property type="entry name" value="TRNA-URIDINE AMINOCARBOXYPROPYLTRANSFERASE 1"/>
    <property type="match status" value="1"/>
</dbReference>
<proteinExistence type="inferred from homology"/>
<protein>
    <recommendedName>
        <fullName evidence="9">tRNA-uridine aminocarboxypropyltransferase 1</fullName>
        <ecNumber evidence="2">2.5.1.25</ecNumber>
    </recommendedName>
    <alternativeName>
        <fullName evidence="10">DTW domain-containing protein 1</fullName>
    </alternativeName>
</protein>
<dbReference type="PANTHER" id="PTHR15627">
    <property type="entry name" value="NATURAL KILLER CELL-SPECIFIC ANTIGEN KLIP1"/>
    <property type="match status" value="1"/>
</dbReference>
<dbReference type="SMART" id="SM01144">
    <property type="entry name" value="DTW"/>
    <property type="match status" value="1"/>
</dbReference>
<evidence type="ECO:0000256" key="4">
    <source>
        <dbReference type="ARBA" id="ARBA00022691"/>
    </source>
</evidence>
<name>A0ABQ9YA85_9EUKA</name>
<dbReference type="Proteomes" id="UP001281761">
    <property type="component" value="Unassembled WGS sequence"/>
</dbReference>
<dbReference type="EMBL" id="JARBJD010000022">
    <property type="protein sequence ID" value="KAK2960624.1"/>
    <property type="molecule type" value="Genomic_DNA"/>
</dbReference>
<comment type="caution">
    <text evidence="14">The sequence shown here is derived from an EMBL/GenBank/DDBJ whole genome shotgun (WGS) entry which is preliminary data.</text>
</comment>
<comment type="subcellular location">
    <subcellularLocation>
        <location evidence="1">Nucleus</location>
    </subcellularLocation>
</comment>
<keyword evidence="3" id="KW-0808">Transferase</keyword>
<sequence length="243" mass="28221">MTAPHELDDLSQNLSETQDKKPCMKPFPSVPVPSLNLPLPLHIIHHPKEKKSKSTAIHAMVLAPNDTRIHEFPDFPPFDPNETLCLFPSPDSKLVSELDLSKFKQVVFIDSTWSQTKQICAHPRVQALTKVRIQNHRTHFWRVQDESPEFLATIEAIYYFYKEFHEATHGGKYDGEFDDLLYFFAYTYEHIQSVFTNDLTKLPSKKFKKEYLRSRQTDSSETPSSSPQETEQDEKQSDTPHKQ</sequence>
<evidence type="ECO:0000256" key="3">
    <source>
        <dbReference type="ARBA" id="ARBA00022679"/>
    </source>
</evidence>
<evidence type="ECO:0000259" key="13">
    <source>
        <dbReference type="SMART" id="SM01144"/>
    </source>
</evidence>
<keyword evidence="4" id="KW-0949">S-adenosyl-L-methionine</keyword>
<comment type="function">
    <text evidence="7">Catalyzes the formation of 3-(3-amino-3-carboxypropyl)uridine (acp3U) at position 20 in the D-loop of several cytoplasmic tRNAs (acp3U(20)).</text>
</comment>
<feature type="region of interest" description="Disordered" evidence="12">
    <location>
        <begin position="1"/>
        <end position="23"/>
    </location>
</feature>
<dbReference type="InterPro" id="IPR005636">
    <property type="entry name" value="DTW"/>
</dbReference>
<accession>A0ABQ9YA85</accession>
<evidence type="ECO:0000256" key="8">
    <source>
        <dbReference type="ARBA" id="ARBA00038290"/>
    </source>
</evidence>
<evidence type="ECO:0000256" key="9">
    <source>
        <dbReference type="ARBA" id="ARBA00039242"/>
    </source>
</evidence>
<feature type="compositionally biased region" description="Low complexity" evidence="12">
    <location>
        <begin position="219"/>
        <end position="229"/>
    </location>
</feature>
<evidence type="ECO:0000256" key="12">
    <source>
        <dbReference type="SAM" id="MobiDB-lite"/>
    </source>
</evidence>
<feature type="region of interest" description="Disordered" evidence="12">
    <location>
        <begin position="211"/>
        <end position="243"/>
    </location>
</feature>
<evidence type="ECO:0000256" key="6">
    <source>
        <dbReference type="ARBA" id="ARBA00023242"/>
    </source>
</evidence>
<evidence type="ECO:0000256" key="1">
    <source>
        <dbReference type="ARBA" id="ARBA00004123"/>
    </source>
</evidence>
<evidence type="ECO:0000256" key="2">
    <source>
        <dbReference type="ARBA" id="ARBA00012386"/>
    </source>
</evidence>
<comment type="similarity">
    <text evidence="8">Belongs to the TDD superfamily. DTWD1 family.</text>
</comment>
<gene>
    <name evidence="14" type="ORF">BLNAU_4522</name>
</gene>
<dbReference type="EC" id="2.5.1.25" evidence="2"/>
<feature type="domain" description="DTW" evidence="13">
    <location>
        <begin position="20"/>
        <end position="196"/>
    </location>
</feature>
<evidence type="ECO:0000256" key="10">
    <source>
        <dbReference type="ARBA" id="ARBA00042508"/>
    </source>
</evidence>
<evidence type="ECO:0000256" key="11">
    <source>
        <dbReference type="ARBA" id="ARBA00048718"/>
    </source>
</evidence>
<keyword evidence="15" id="KW-1185">Reference proteome</keyword>
<comment type="catalytic activity">
    <reaction evidence="11">
        <text>a uridine in tRNA + S-adenosyl-L-methionine = a 3-[(3S)-3-amino-3-carboxypropyl]uridine in tRNA + S-methyl-5'-thioadenosine + H(+)</text>
        <dbReference type="Rhea" id="RHEA:62432"/>
        <dbReference type="Rhea" id="RHEA-COMP:13339"/>
        <dbReference type="Rhea" id="RHEA-COMP:16092"/>
        <dbReference type="ChEBI" id="CHEBI:15378"/>
        <dbReference type="ChEBI" id="CHEBI:17509"/>
        <dbReference type="ChEBI" id="CHEBI:59789"/>
        <dbReference type="ChEBI" id="CHEBI:65315"/>
        <dbReference type="ChEBI" id="CHEBI:82930"/>
        <dbReference type="EC" id="2.5.1.25"/>
    </reaction>
</comment>
<keyword evidence="5" id="KW-0819">tRNA processing</keyword>
<keyword evidence="6" id="KW-0539">Nucleus</keyword>
<evidence type="ECO:0000313" key="15">
    <source>
        <dbReference type="Proteomes" id="UP001281761"/>
    </source>
</evidence>
<feature type="compositionally biased region" description="Basic and acidic residues" evidence="12">
    <location>
        <begin position="233"/>
        <end position="243"/>
    </location>
</feature>
<dbReference type="Pfam" id="PF03942">
    <property type="entry name" value="DTW"/>
    <property type="match status" value="1"/>
</dbReference>
<dbReference type="InterPro" id="IPR051521">
    <property type="entry name" value="tRNA_Mod/Golgi_Maint"/>
</dbReference>
<evidence type="ECO:0000256" key="5">
    <source>
        <dbReference type="ARBA" id="ARBA00022694"/>
    </source>
</evidence>
<evidence type="ECO:0000256" key="7">
    <source>
        <dbReference type="ARBA" id="ARBA00037050"/>
    </source>
</evidence>
<reference evidence="14 15" key="1">
    <citation type="journal article" date="2022" name="bioRxiv">
        <title>Genomics of Preaxostyla Flagellates Illuminates Evolutionary Transitions and the Path Towards Mitochondrial Loss.</title>
        <authorList>
            <person name="Novak L.V.F."/>
            <person name="Treitli S.C."/>
            <person name="Pyrih J."/>
            <person name="Halakuc P."/>
            <person name="Pipaliya S.V."/>
            <person name="Vacek V."/>
            <person name="Brzon O."/>
            <person name="Soukal P."/>
            <person name="Eme L."/>
            <person name="Dacks J.B."/>
            <person name="Karnkowska A."/>
            <person name="Elias M."/>
            <person name="Hampl V."/>
        </authorList>
    </citation>
    <scope>NUCLEOTIDE SEQUENCE [LARGE SCALE GENOMIC DNA]</scope>
    <source>
        <strain evidence="14">NAU3</strain>
        <tissue evidence="14">Gut</tissue>
    </source>
</reference>
<organism evidence="14 15">
    <name type="scientific">Blattamonas nauphoetae</name>
    <dbReference type="NCBI Taxonomy" id="2049346"/>
    <lineage>
        <taxon>Eukaryota</taxon>
        <taxon>Metamonada</taxon>
        <taxon>Preaxostyla</taxon>
        <taxon>Oxymonadida</taxon>
        <taxon>Blattamonas</taxon>
    </lineage>
</organism>